<evidence type="ECO:0000256" key="1">
    <source>
        <dbReference type="ARBA" id="ARBA00019852"/>
    </source>
</evidence>
<dbReference type="InterPro" id="IPR012675">
    <property type="entry name" value="Beta-grasp_dom_sf"/>
</dbReference>
<evidence type="ECO:0000256" key="3">
    <source>
        <dbReference type="ARBA" id="ARBA00029754"/>
    </source>
</evidence>
<dbReference type="CDD" id="cd00077">
    <property type="entry name" value="HDc"/>
    <property type="match status" value="1"/>
</dbReference>
<feature type="domain" description="HD/PDEase" evidence="6">
    <location>
        <begin position="59"/>
        <end position="170"/>
    </location>
</feature>
<dbReference type="Gene3D" id="3.10.20.30">
    <property type="match status" value="1"/>
</dbReference>
<proteinExistence type="predicted"/>
<reference evidence="7 8" key="1">
    <citation type="submission" date="2023-12" db="EMBL/GenBank/DDBJ databases">
        <title>Genome sequencing and assembly of bacterial species from a model synthetic community.</title>
        <authorList>
            <person name="Hogle S.L."/>
        </authorList>
    </citation>
    <scope>NUCLEOTIDE SEQUENCE [LARGE SCALE GENOMIC DNA]</scope>
    <source>
        <strain evidence="7 8">HAMBI_2792</strain>
    </source>
</reference>
<dbReference type="Gene3D" id="1.10.3210.10">
    <property type="entry name" value="Hypothetical protein af1432"/>
    <property type="match status" value="1"/>
</dbReference>
<dbReference type="Pfam" id="PF13328">
    <property type="entry name" value="HD_4"/>
    <property type="match status" value="1"/>
</dbReference>
<dbReference type="SUPFAM" id="SSF109604">
    <property type="entry name" value="HD-domain/PDEase-like"/>
    <property type="match status" value="1"/>
</dbReference>
<evidence type="ECO:0000259" key="6">
    <source>
        <dbReference type="SMART" id="SM00471"/>
    </source>
</evidence>
<evidence type="ECO:0000313" key="8">
    <source>
        <dbReference type="Proteomes" id="UP001324384"/>
    </source>
</evidence>
<name>A0ABZ0WWN0_9GAMM</name>
<protein>
    <recommendedName>
        <fullName evidence="1">GTP pyrophosphokinase</fullName>
    </recommendedName>
    <alternativeName>
        <fullName evidence="4">(p)ppGpp synthase</fullName>
    </alternativeName>
    <alternativeName>
        <fullName evidence="3">ATP:GTP 3'-pyrophosphotransferase</fullName>
    </alternativeName>
    <alternativeName>
        <fullName evidence="5">ppGpp synthase I</fullName>
    </alternativeName>
</protein>
<keyword evidence="8" id="KW-1185">Reference proteome</keyword>
<gene>
    <name evidence="7" type="ORF">U0021_06790</name>
</gene>
<evidence type="ECO:0000313" key="7">
    <source>
        <dbReference type="EMBL" id="WQE03455.1"/>
    </source>
</evidence>
<dbReference type="SMART" id="SM00471">
    <property type="entry name" value="HDc"/>
    <property type="match status" value="1"/>
</dbReference>
<organism evidence="7 8">
    <name type="scientific">Moraxella canis</name>
    <dbReference type="NCBI Taxonomy" id="90239"/>
    <lineage>
        <taxon>Bacteria</taxon>
        <taxon>Pseudomonadati</taxon>
        <taxon>Pseudomonadota</taxon>
        <taxon>Gammaproteobacteria</taxon>
        <taxon>Moraxellales</taxon>
        <taxon>Moraxellaceae</taxon>
        <taxon>Moraxella</taxon>
    </lineage>
</organism>
<dbReference type="PANTHER" id="PTHR21262:SF31">
    <property type="entry name" value="GTP PYROPHOSPHOKINASE"/>
    <property type="match status" value="1"/>
</dbReference>
<dbReference type="SUPFAM" id="SSF81271">
    <property type="entry name" value="TGS-like"/>
    <property type="match status" value="1"/>
</dbReference>
<evidence type="ECO:0000256" key="4">
    <source>
        <dbReference type="ARBA" id="ARBA00032407"/>
    </source>
</evidence>
<accession>A0ABZ0WWN0</accession>
<dbReference type="EMBL" id="CP139961">
    <property type="protein sequence ID" value="WQE03455.1"/>
    <property type="molecule type" value="Genomic_DNA"/>
</dbReference>
<dbReference type="InterPro" id="IPR043519">
    <property type="entry name" value="NT_sf"/>
</dbReference>
<dbReference type="SUPFAM" id="SSF81301">
    <property type="entry name" value="Nucleotidyltransferase"/>
    <property type="match status" value="1"/>
</dbReference>
<evidence type="ECO:0000256" key="2">
    <source>
        <dbReference type="ARBA" id="ARBA00022801"/>
    </source>
</evidence>
<keyword evidence="2" id="KW-0378">Hydrolase</keyword>
<dbReference type="Pfam" id="PF02824">
    <property type="entry name" value="TGS"/>
    <property type="match status" value="1"/>
</dbReference>
<evidence type="ECO:0000256" key="5">
    <source>
        <dbReference type="ARBA" id="ARBA00033308"/>
    </source>
</evidence>
<dbReference type="InterPro" id="IPR004095">
    <property type="entry name" value="TGS"/>
</dbReference>
<sequence>MLESYHPHNIPTTLSHPLVDEARDSLMRAVAYLKPDERADVLRACHFGDVAHINDKRKSGEPYITHPIAVAEILAGFRLDRDTIVAAILHDTVEDTEVTDELVTQEFGQMVAQLVDGVTKLKSSGMSKQQSQAATFHKILTATLSDPRVLIIKLSDRLHNMSTLDAVSEEKQKRTAQETLDFYIPFARLMGLNNIADYIELLCYRNLNPDTYNKFTDKLLQHGLGRNFQKTEISTYLQSLLSHLNLDGNVQVLDNRTSMYRQFFKNRGQISRLIRQYDFEVILKDIESCDKLATYLIQKYQIGDRQIHDNIRKPQAGGNQSLTLFYDRDYNHIKITLMTRRMQEASRLGIISSDRTGVSQSVIQASLRNMQDLANASETEGDDSHIAIIEELISYLHERKIVCYSPKGRAYELPRGSTALDFAYAVGPAIGNIATGADINNEHGKLGLVLADGDTVSIDTDKNATPRAEWLGFVATNKARTEILKFLKRLPEDQKIHYGKQALDRALNTYGKSITDLNDDDWADILKWRGINTPDELFMQLSTGMLLPQLVVSRLFSEEIDTADGHEITRSKHLLAGIKGVEVDFARCCNPIYGDQIVGHLSRQGLVVHRHKCYSLQAVRADSPYQIIQLNWKSDQSLQDQPDALRFPAMLRIYAILNEEQISQVIYEMRALNIGVEQTYVKTDTKSDQDGKVGTTTLHIVVRSRSHLAEGIEKLRTLLGYPNIMRLYQ</sequence>
<dbReference type="InterPro" id="IPR012676">
    <property type="entry name" value="TGS-like"/>
</dbReference>
<dbReference type="Proteomes" id="UP001324384">
    <property type="component" value="Chromosome"/>
</dbReference>
<dbReference type="PANTHER" id="PTHR21262">
    <property type="entry name" value="GUANOSINE-3',5'-BIS DIPHOSPHATE 3'-PYROPHOSPHOHYDROLASE"/>
    <property type="match status" value="1"/>
</dbReference>
<dbReference type="RefSeq" id="WP_114799830.1">
    <property type="nucleotide sequence ID" value="NZ_CP139961.1"/>
</dbReference>
<dbReference type="InterPro" id="IPR003607">
    <property type="entry name" value="HD/PDEase_dom"/>
</dbReference>